<keyword evidence="2" id="KW-1185">Reference proteome</keyword>
<name>A0A564YER0_HYMDI</name>
<dbReference type="EMBL" id="CABIJS010000188">
    <property type="protein sequence ID" value="VUZ45741.1"/>
    <property type="molecule type" value="Genomic_DNA"/>
</dbReference>
<organism evidence="1 2">
    <name type="scientific">Hymenolepis diminuta</name>
    <name type="common">Rat tapeworm</name>
    <dbReference type="NCBI Taxonomy" id="6216"/>
    <lineage>
        <taxon>Eukaryota</taxon>
        <taxon>Metazoa</taxon>
        <taxon>Spiralia</taxon>
        <taxon>Lophotrochozoa</taxon>
        <taxon>Platyhelminthes</taxon>
        <taxon>Cestoda</taxon>
        <taxon>Eucestoda</taxon>
        <taxon>Cyclophyllidea</taxon>
        <taxon>Hymenolepididae</taxon>
        <taxon>Hymenolepis</taxon>
    </lineage>
</organism>
<dbReference type="Proteomes" id="UP000321570">
    <property type="component" value="Unassembled WGS sequence"/>
</dbReference>
<feature type="non-terminal residue" evidence="1">
    <location>
        <position position="1"/>
    </location>
</feature>
<sequence length="67" mass="7668">SFKKTDVSNRDYLFTKLESLSDTNFNSNSREIPTFYVLVLLETHLPAHGYNMVRLNGGSMTNHRTTS</sequence>
<proteinExistence type="predicted"/>
<accession>A0A564YER0</accession>
<protein>
    <submittedName>
        <fullName evidence="1">Uncharacterized protein</fullName>
    </submittedName>
</protein>
<gene>
    <name evidence="1" type="ORF">WMSIL1_LOCUS5712</name>
</gene>
<dbReference type="AlphaFoldDB" id="A0A564YER0"/>
<evidence type="ECO:0000313" key="1">
    <source>
        <dbReference type="EMBL" id="VUZ45741.1"/>
    </source>
</evidence>
<evidence type="ECO:0000313" key="2">
    <source>
        <dbReference type="Proteomes" id="UP000321570"/>
    </source>
</evidence>
<reference evidence="1 2" key="1">
    <citation type="submission" date="2019-07" db="EMBL/GenBank/DDBJ databases">
        <authorList>
            <person name="Jastrzebski P J."/>
            <person name="Paukszto L."/>
            <person name="Jastrzebski P J."/>
        </authorList>
    </citation>
    <scope>NUCLEOTIDE SEQUENCE [LARGE SCALE GENOMIC DNA]</scope>
    <source>
        <strain evidence="1 2">WMS-il1</strain>
    </source>
</reference>